<protein>
    <submittedName>
        <fullName evidence="2">Uncharacterized protein</fullName>
    </submittedName>
</protein>
<evidence type="ECO:0000256" key="1">
    <source>
        <dbReference type="SAM" id="MobiDB-lite"/>
    </source>
</evidence>
<gene>
    <name evidence="2" type="ORF">HDK90DRAFT_28479</name>
</gene>
<sequence>MDLESTHPDTIVRQYSNSFNKLWQLFRNDQLQECVNGCQELLDDPGLPPYHRIRVLILNGHCIQGWRNREILRLKALKLFRSCKCANPGTTDQALVEKTNQELQECLEELQRFQDETANDVFEEDAEEQAEWERDQEEEADAATLDKSESRDQQQEQATKLEAPHKSI</sequence>
<proteinExistence type="predicted"/>
<reference evidence="2 3" key="1">
    <citation type="submission" date="2024-04" db="EMBL/GenBank/DDBJ databases">
        <title>Phyllosticta paracitricarpa is synonymous to the EU quarantine fungus P. citricarpa based on phylogenomic analyses.</title>
        <authorList>
            <consortium name="Lawrence Berkeley National Laboratory"/>
            <person name="Van Ingen-Buijs V.A."/>
            <person name="Van Westerhoven A.C."/>
            <person name="Haridas S."/>
            <person name="Skiadas P."/>
            <person name="Martin F."/>
            <person name="Groenewald J.Z."/>
            <person name="Crous P.W."/>
            <person name="Seidl M.F."/>
        </authorList>
    </citation>
    <scope>NUCLEOTIDE SEQUENCE [LARGE SCALE GENOMIC DNA]</scope>
    <source>
        <strain evidence="2 3">CBS 123374</strain>
    </source>
</reference>
<feature type="compositionally biased region" description="Basic and acidic residues" evidence="1">
    <location>
        <begin position="144"/>
        <end position="154"/>
    </location>
</feature>
<feature type="region of interest" description="Disordered" evidence="1">
    <location>
        <begin position="117"/>
        <end position="168"/>
    </location>
</feature>
<feature type="compositionally biased region" description="Acidic residues" evidence="1">
    <location>
        <begin position="117"/>
        <end position="141"/>
    </location>
</feature>
<organism evidence="2 3">
    <name type="scientific">Phyllosticta capitalensis</name>
    <dbReference type="NCBI Taxonomy" id="121624"/>
    <lineage>
        <taxon>Eukaryota</taxon>
        <taxon>Fungi</taxon>
        <taxon>Dikarya</taxon>
        <taxon>Ascomycota</taxon>
        <taxon>Pezizomycotina</taxon>
        <taxon>Dothideomycetes</taxon>
        <taxon>Dothideomycetes incertae sedis</taxon>
        <taxon>Botryosphaeriales</taxon>
        <taxon>Phyllostictaceae</taxon>
        <taxon>Phyllosticta</taxon>
    </lineage>
</organism>
<comment type="caution">
    <text evidence="2">The sequence shown here is derived from an EMBL/GenBank/DDBJ whole genome shotgun (WGS) entry which is preliminary data.</text>
</comment>
<evidence type="ECO:0000313" key="2">
    <source>
        <dbReference type="EMBL" id="KAK8247043.1"/>
    </source>
</evidence>
<dbReference type="Proteomes" id="UP001492380">
    <property type="component" value="Unassembled WGS sequence"/>
</dbReference>
<accession>A0ABR1Z3T1</accession>
<dbReference type="EMBL" id="JBBWRZ010000001">
    <property type="protein sequence ID" value="KAK8247043.1"/>
    <property type="molecule type" value="Genomic_DNA"/>
</dbReference>
<name>A0ABR1Z3T1_9PEZI</name>
<evidence type="ECO:0000313" key="3">
    <source>
        <dbReference type="Proteomes" id="UP001492380"/>
    </source>
</evidence>
<keyword evidence="3" id="KW-1185">Reference proteome</keyword>